<name>A0ACD5VER7_AVESA</name>
<dbReference type="Proteomes" id="UP001732700">
    <property type="component" value="Chromosome 3A"/>
</dbReference>
<reference evidence="1" key="1">
    <citation type="submission" date="2021-05" db="EMBL/GenBank/DDBJ databases">
        <authorList>
            <person name="Scholz U."/>
            <person name="Mascher M."/>
            <person name="Fiebig A."/>
        </authorList>
    </citation>
    <scope>NUCLEOTIDE SEQUENCE [LARGE SCALE GENOMIC DNA]</scope>
</reference>
<sequence>MRIKTGMTVEAWITDDAANMGAWRAGEVIWGNGHSYIMKWFDGGPDSARISRKFVRPIPDRDVQMPDDLAAGDIVELFDSNLWKWVEVVRVGDRHLDVKFVGSAKVFTADRRALRPRLLYGQDGWVVVHKNGKIPLRSAVPSRPIAGKNIKSKAIGNGNGNGGSNFAAHAVKLGKTKRTDYTVHADIVRDVKRFQGNSDTNRRLFVAKGEEPAARYNDNKEVMDVHPRHYYLEKRQETGNNLDRSLAPRTDSDKDDDDVSSKQSDKSSSSGDSSSTSSGSGSSSSNGSNSKGGDRIVSSGNGATLEHCQENQEAEIQPLPSFKEEEQDSGNRTEPRARARMHDYRANEVQVVVKQDEEEEQHDRRVQCLELEAYVSVMKAFYATGLLTWSKVELLSDLRVQLHISNDDHLDIIWGLKGKKRPRYGRS</sequence>
<keyword evidence="2" id="KW-1185">Reference proteome</keyword>
<evidence type="ECO:0000313" key="1">
    <source>
        <dbReference type="EnsemblPlants" id="AVESA.00010b.r2.3AG0437880.1.CDS"/>
    </source>
</evidence>
<dbReference type="EnsemblPlants" id="AVESA.00010b.r2.3AG0437880.1">
    <property type="protein sequence ID" value="AVESA.00010b.r2.3AG0437880.1.CDS"/>
    <property type="gene ID" value="AVESA.00010b.r2.3AG0437880"/>
</dbReference>
<organism evidence="1 2">
    <name type="scientific">Avena sativa</name>
    <name type="common">Oat</name>
    <dbReference type="NCBI Taxonomy" id="4498"/>
    <lineage>
        <taxon>Eukaryota</taxon>
        <taxon>Viridiplantae</taxon>
        <taxon>Streptophyta</taxon>
        <taxon>Embryophyta</taxon>
        <taxon>Tracheophyta</taxon>
        <taxon>Spermatophyta</taxon>
        <taxon>Magnoliopsida</taxon>
        <taxon>Liliopsida</taxon>
        <taxon>Poales</taxon>
        <taxon>Poaceae</taxon>
        <taxon>BOP clade</taxon>
        <taxon>Pooideae</taxon>
        <taxon>Poodae</taxon>
        <taxon>Poeae</taxon>
        <taxon>Poeae Chloroplast Group 1 (Aveneae type)</taxon>
        <taxon>Aveninae</taxon>
        <taxon>Avena</taxon>
    </lineage>
</organism>
<evidence type="ECO:0000313" key="2">
    <source>
        <dbReference type="Proteomes" id="UP001732700"/>
    </source>
</evidence>
<proteinExistence type="predicted"/>
<accession>A0ACD5VER7</accession>
<protein>
    <submittedName>
        <fullName evidence="1">Uncharacterized protein</fullName>
    </submittedName>
</protein>
<reference evidence="1" key="2">
    <citation type="submission" date="2025-09" db="UniProtKB">
        <authorList>
            <consortium name="EnsemblPlants"/>
        </authorList>
    </citation>
    <scope>IDENTIFICATION</scope>
</reference>